<reference evidence="5" key="1">
    <citation type="journal article" date="2014" name="Int. J. Syst. Evol. Microbiol.">
        <title>Complete genome of a new Firmicutes species belonging to the dominant human colonic microbiota ('Ruminococcus bicirculans') reveals two chromosomes and a selective capacity to utilize plant glucans.</title>
        <authorList>
            <consortium name="NISC Comparative Sequencing Program"/>
            <person name="Wegmann U."/>
            <person name="Louis P."/>
            <person name="Goesmann A."/>
            <person name="Henrissat B."/>
            <person name="Duncan S.H."/>
            <person name="Flint H.J."/>
        </authorList>
    </citation>
    <scope>NUCLEOTIDE SEQUENCE</scope>
    <source>
        <strain evidence="5">CGMCC 1.18437</strain>
    </source>
</reference>
<dbReference type="Gene3D" id="1.10.260.40">
    <property type="entry name" value="lambda repressor-like DNA-binding domains"/>
    <property type="match status" value="1"/>
</dbReference>
<keyword evidence="8" id="KW-1185">Reference proteome</keyword>
<gene>
    <name evidence="5" type="ORF">GCM10017781_28960</name>
    <name evidence="6" type="ORF">HNQ07_002959</name>
</gene>
<evidence type="ECO:0000313" key="5">
    <source>
        <dbReference type="EMBL" id="GHF50647.1"/>
    </source>
</evidence>
<evidence type="ECO:0000313" key="7">
    <source>
        <dbReference type="Proteomes" id="UP000539473"/>
    </source>
</evidence>
<comment type="caution">
    <text evidence="6">The sequence shown here is derived from an EMBL/GenBank/DDBJ whole genome shotgun (WGS) entry which is preliminary data.</text>
</comment>
<reference evidence="6 7" key="3">
    <citation type="submission" date="2020-08" db="EMBL/GenBank/DDBJ databases">
        <title>Genomic Encyclopedia of Type Strains, Phase IV (KMG-IV): sequencing the most valuable type-strain genomes for metagenomic binning, comparative biology and taxonomic classification.</title>
        <authorList>
            <person name="Goeker M."/>
        </authorList>
    </citation>
    <scope>NUCLEOTIDE SEQUENCE [LARGE SCALE GENOMIC DNA]</scope>
    <source>
        <strain evidence="6 7">DSM 27521</strain>
    </source>
</reference>
<dbReference type="EMBL" id="BNAJ01000007">
    <property type="protein sequence ID" value="GHF50647.1"/>
    <property type="molecule type" value="Genomic_DNA"/>
</dbReference>
<proteinExistence type="predicted"/>
<dbReference type="PANTHER" id="PTHR30146">
    <property type="entry name" value="LACI-RELATED TRANSCRIPTIONAL REPRESSOR"/>
    <property type="match status" value="1"/>
</dbReference>
<dbReference type="GO" id="GO:0003700">
    <property type="term" value="F:DNA-binding transcription factor activity"/>
    <property type="evidence" value="ECO:0007669"/>
    <property type="project" value="TreeGrafter"/>
</dbReference>
<dbReference type="RefSeq" id="WP_229832026.1">
    <property type="nucleotide sequence ID" value="NZ_BNAJ01000007.1"/>
</dbReference>
<name>A0A7W8NSS8_9DEIO</name>
<dbReference type="EMBL" id="JACHFK010000007">
    <property type="protein sequence ID" value="MBB5377467.1"/>
    <property type="molecule type" value="Genomic_DNA"/>
</dbReference>
<dbReference type="SUPFAM" id="SSF47413">
    <property type="entry name" value="lambda repressor-like DNA-binding domains"/>
    <property type="match status" value="1"/>
</dbReference>
<dbReference type="Pfam" id="PF00356">
    <property type="entry name" value="LacI"/>
    <property type="match status" value="1"/>
</dbReference>
<evidence type="ECO:0000256" key="3">
    <source>
        <dbReference type="ARBA" id="ARBA00023163"/>
    </source>
</evidence>
<dbReference type="AlphaFoldDB" id="A0A7W8NSS8"/>
<reference evidence="5" key="4">
    <citation type="submission" date="2024-05" db="EMBL/GenBank/DDBJ databases">
        <authorList>
            <person name="Sun Q."/>
            <person name="Zhou Y."/>
        </authorList>
    </citation>
    <scope>NUCLEOTIDE SEQUENCE</scope>
    <source>
        <strain evidence="5">CGMCC 1.18437</strain>
    </source>
</reference>
<dbReference type="InterPro" id="IPR010982">
    <property type="entry name" value="Lambda_DNA-bd_dom_sf"/>
</dbReference>
<keyword evidence="3" id="KW-0804">Transcription</keyword>
<dbReference type="PROSITE" id="PS00356">
    <property type="entry name" value="HTH_LACI_1"/>
    <property type="match status" value="1"/>
</dbReference>
<dbReference type="InterPro" id="IPR028082">
    <property type="entry name" value="Peripla_BP_I"/>
</dbReference>
<dbReference type="InterPro" id="IPR046335">
    <property type="entry name" value="LacI/GalR-like_sensor"/>
</dbReference>
<dbReference type="PROSITE" id="PS50932">
    <property type="entry name" value="HTH_LACI_2"/>
    <property type="match status" value="1"/>
</dbReference>
<organism evidence="6 7">
    <name type="scientific">Deinococcus metalli</name>
    <dbReference type="NCBI Taxonomy" id="1141878"/>
    <lineage>
        <taxon>Bacteria</taxon>
        <taxon>Thermotogati</taxon>
        <taxon>Deinococcota</taxon>
        <taxon>Deinococci</taxon>
        <taxon>Deinococcales</taxon>
        <taxon>Deinococcaceae</taxon>
        <taxon>Deinococcus</taxon>
    </lineage>
</organism>
<evidence type="ECO:0000256" key="2">
    <source>
        <dbReference type="ARBA" id="ARBA00023125"/>
    </source>
</evidence>
<dbReference type="Pfam" id="PF13377">
    <property type="entry name" value="Peripla_BP_3"/>
    <property type="match status" value="1"/>
</dbReference>
<dbReference type="Gene3D" id="3.40.50.2300">
    <property type="match status" value="2"/>
</dbReference>
<dbReference type="SMART" id="SM00354">
    <property type="entry name" value="HTH_LACI"/>
    <property type="match status" value="1"/>
</dbReference>
<dbReference type="Proteomes" id="UP000539473">
    <property type="component" value="Unassembled WGS sequence"/>
</dbReference>
<feature type="domain" description="HTH lacI-type" evidence="4">
    <location>
        <begin position="4"/>
        <end position="58"/>
    </location>
</feature>
<dbReference type="GO" id="GO:0000976">
    <property type="term" value="F:transcription cis-regulatory region binding"/>
    <property type="evidence" value="ECO:0007669"/>
    <property type="project" value="TreeGrafter"/>
</dbReference>
<dbReference type="Proteomes" id="UP000619376">
    <property type="component" value="Unassembled WGS sequence"/>
</dbReference>
<keyword evidence="2" id="KW-0238">DNA-binding</keyword>
<keyword evidence="1" id="KW-0805">Transcription regulation</keyword>
<evidence type="ECO:0000313" key="6">
    <source>
        <dbReference type="EMBL" id="MBB5377467.1"/>
    </source>
</evidence>
<evidence type="ECO:0000313" key="8">
    <source>
        <dbReference type="Proteomes" id="UP000619376"/>
    </source>
</evidence>
<dbReference type="InterPro" id="IPR000843">
    <property type="entry name" value="HTH_LacI"/>
</dbReference>
<evidence type="ECO:0000256" key="1">
    <source>
        <dbReference type="ARBA" id="ARBA00023015"/>
    </source>
</evidence>
<dbReference type="CDD" id="cd01392">
    <property type="entry name" value="HTH_LacI"/>
    <property type="match status" value="1"/>
</dbReference>
<sequence>MNKPSLRDVARRANVGTTTVSRVLNKHPNIAEATRGRVMAAIEQLGYVPDVGARHFRLGRTHAISALLPMIGTPFYETLLTALHDPVASKDYDLALFPLLGSQRVRRYRDPGALVYRADALVIVSQDPDELYGGPPPFRGPTVLVDVHHPGYHSVSFDNVGAGRLAAEYALSCHLPIVFLDGQDLPDAPGSPVFAARRSGILQTLGRHGIRPVLTVSVLPEQEGLRNAARDIAAQRPAGPFLLLAMTDDLALGVRQHLHDVNLHLGEDYSLLGFDGSAAAAAAGLSTVVQPVRAMGEAAAEVLLGALNGELNTLVQRQFSPTLREAQSTALRMTTA</sequence>
<accession>A0A7W8NSS8</accession>
<evidence type="ECO:0000259" key="4">
    <source>
        <dbReference type="PROSITE" id="PS50932"/>
    </source>
</evidence>
<protein>
    <submittedName>
        <fullName evidence="5 6">Transcriptional regulator</fullName>
    </submittedName>
</protein>
<dbReference type="PANTHER" id="PTHR30146:SF120">
    <property type="entry name" value="ALANINE RACEMASE"/>
    <property type="match status" value="1"/>
</dbReference>
<dbReference type="SUPFAM" id="SSF53822">
    <property type="entry name" value="Periplasmic binding protein-like I"/>
    <property type="match status" value="1"/>
</dbReference>
<reference evidence="8" key="2">
    <citation type="journal article" date="2019" name="Int. J. Syst. Evol. Microbiol.">
        <title>The Global Catalogue of Microorganisms (GCM) 10K type strain sequencing project: providing services to taxonomists for standard genome sequencing and annotation.</title>
        <authorList>
            <consortium name="The Broad Institute Genomics Platform"/>
            <consortium name="The Broad Institute Genome Sequencing Center for Infectious Disease"/>
            <person name="Wu L."/>
            <person name="Ma J."/>
        </authorList>
    </citation>
    <scope>NUCLEOTIDE SEQUENCE [LARGE SCALE GENOMIC DNA]</scope>
    <source>
        <strain evidence="8">CGMCC 1.18437</strain>
    </source>
</reference>